<protein>
    <submittedName>
        <fullName evidence="6">Crp/Fnr family transcriptional regulator</fullName>
    </submittedName>
</protein>
<dbReference type="InterPro" id="IPR014710">
    <property type="entry name" value="RmlC-like_jellyroll"/>
</dbReference>
<dbReference type="InterPro" id="IPR050397">
    <property type="entry name" value="Env_Response_Regulators"/>
</dbReference>
<dbReference type="InterPro" id="IPR000595">
    <property type="entry name" value="cNMP-bd_dom"/>
</dbReference>
<dbReference type="SMART" id="SM00100">
    <property type="entry name" value="cNMP"/>
    <property type="match status" value="1"/>
</dbReference>
<name>A0A3R5V5G4_9CLOT</name>
<dbReference type="PROSITE" id="PS50042">
    <property type="entry name" value="CNMP_BINDING_3"/>
    <property type="match status" value="1"/>
</dbReference>
<dbReference type="OrthoDB" id="3176638at2"/>
<dbReference type="KEGG" id="cmah:C1I91_02805"/>
<accession>A0A3R5V5G4</accession>
<dbReference type="SUPFAM" id="SSF51206">
    <property type="entry name" value="cAMP-binding domain-like"/>
    <property type="match status" value="1"/>
</dbReference>
<dbReference type="GO" id="GO:0005829">
    <property type="term" value="C:cytosol"/>
    <property type="evidence" value="ECO:0007669"/>
    <property type="project" value="TreeGrafter"/>
</dbReference>
<dbReference type="InterPro" id="IPR018490">
    <property type="entry name" value="cNMP-bd_dom_sf"/>
</dbReference>
<dbReference type="AlphaFoldDB" id="A0A3R5V5G4"/>
<dbReference type="Proteomes" id="UP000286268">
    <property type="component" value="Chromosome"/>
</dbReference>
<dbReference type="EMBL" id="CP025746">
    <property type="protein sequence ID" value="QAA30682.1"/>
    <property type="molecule type" value="Genomic_DNA"/>
</dbReference>
<keyword evidence="7" id="KW-1185">Reference proteome</keyword>
<feature type="domain" description="HTH crp-type" evidence="5">
    <location>
        <begin position="153"/>
        <end position="221"/>
    </location>
</feature>
<keyword evidence="1" id="KW-0805">Transcription regulation</keyword>
<organism evidence="6 7">
    <name type="scientific">Clostridium manihotivorum</name>
    <dbReference type="NCBI Taxonomy" id="2320868"/>
    <lineage>
        <taxon>Bacteria</taxon>
        <taxon>Bacillati</taxon>
        <taxon>Bacillota</taxon>
        <taxon>Clostridia</taxon>
        <taxon>Eubacteriales</taxon>
        <taxon>Clostridiaceae</taxon>
        <taxon>Clostridium</taxon>
    </lineage>
</organism>
<keyword evidence="2" id="KW-0238">DNA-binding</keyword>
<evidence type="ECO:0000256" key="3">
    <source>
        <dbReference type="ARBA" id="ARBA00023163"/>
    </source>
</evidence>
<evidence type="ECO:0000313" key="6">
    <source>
        <dbReference type="EMBL" id="QAA30682.1"/>
    </source>
</evidence>
<feature type="domain" description="Cyclic nucleotide-binding" evidence="4">
    <location>
        <begin position="16"/>
        <end position="121"/>
    </location>
</feature>
<dbReference type="GO" id="GO:0003700">
    <property type="term" value="F:DNA-binding transcription factor activity"/>
    <property type="evidence" value="ECO:0007669"/>
    <property type="project" value="TreeGrafter"/>
</dbReference>
<dbReference type="SMART" id="SM00419">
    <property type="entry name" value="HTH_CRP"/>
    <property type="match status" value="1"/>
</dbReference>
<proteinExistence type="predicted"/>
<dbReference type="Pfam" id="PF13545">
    <property type="entry name" value="HTH_Crp_2"/>
    <property type="match status" value="1"/>
</dbReference>
<dbReference type="RefSeq" id="WP_128211132.1">
    <property type="nucleotide sequence ID" value="NZ_CP025746.1"/>
</dbReference>
<dbReference type="CDD" id="cd00038">
    <property type="entry name" value="CAP_ED"/>
    <property type="match status" value="1"/>
</dbReference>
<dbReference type="PANTHER" id="PTHR24567">
    <property type="entry name" value="CRP FAMILY TRANSCRIPTIONAL REGULATORY PROTEIN"/>
    <property type="match status" value="1"/>
</dbReference>
<dbReference type="PROSITE" id="PS51063">
    <property type="entry name" value="HTH_CRP_2"/>
    <property type="match status" value="1"/>
</dbReference>
<dbReference type="PANTHER" id="PTHR24567:SF58">
    <property type="entry name" value="CYCLIC AMP-BINDING REGULATORY PROTEIN"/>
    <property type="match status" value="1"/>
</dbReference>
<dbReference type="Pfam" id="PF00027">
    <property type="entry name" value="cNMP_binding"/>
    <property type="match status" value="1"/>
</dbReference>
<dbReference type="Gene3D" id="2.60.120.10">
    <property type="entry name" value="Jelly Rolls"/>
    <property type="match status" value="1"/>
</dbReference>
<evidence type="ECO:0000259" key="5">
    <source>
        <dbReference type="PROSITE" id="PS51063"/>
    </source>
</evidence>
<evidence type="ECO:0000256" key="1">
    <source>
        <dbReference type="ARBA" id="ARBA00023015"/>
    </source>
</evidence>
<gene>
    <name evidence="6" type="ORF">C1I91_02805</name>
</gene>
<dbReference type="SUPFAM" id="SSF46785">
    <property type="entry name" value="Winged helix' DNA-binding domain"/>
    <property type="match status" value="1"/>
</dbReference>
<dbReference type="InterPro" id="IPR036390">
    <property type="entry name" value="WH_DNA-bd_sf"/>
</dbReference>
<evidence type="ECO:0000256" key="2">
    <source>
        <dbReference type="ARBA" id="ARBA00023125"/>
    </source>
</evidence>
<dbReference type="InterPro" id="IPR012318">
    <property type="entry name" value="HTH_CRP"/>
</dbReference>
<keyword evidence="3" id="KW-0804">Transcription</keyword>
<reference evidence="6 7" key="1">
    <citation type="submission" date="2018-01" db="EMBL/GenBank/DDBJ databases">
        <title>Genome Sequencing and Assembly of Anaerobacter polyendosporus strain CT4.</title>
        <authorList>
            <person name="Tachaapaikoon C."/>
            <person name="Sutheeworapong S."/>
            <person name="Jenjaroenpun P."/>
            <person name="Wongsurawat T."/>
            <person name="Nookeaw I."/>
            <person name="Cheawchanlertfa P."/>
            <person name="Kosugi A."/>
            <person name="Cheevadhanarak S."/>
            <person name="Ratanakhanokchai K."/>
        </authorList>
    </citation>
    <scope>NUCLEOTIDE SEQUENCE [LARGE SCALE GENOMIC DNA]</scope>
    <source>
        <strain evidence="6 7">CT4</strain>
    </source>
</reference>
<dbReference type="GO" id="GO:0003677">
    <property type="term" value="F:DNA binding"/>
    <property type="evidence" value="ECO:0007669"/>
    <property type="project" value="UniProtKB-KW"/>
</dbReference>
<evidence type="ECO:0000313" key="7">
    <source>
        <dbReference type="Proteomes" id="UP000286268"/>
    </source>
</evidence>
<sequence length="227" mass="25999">MNNTSSIIINLQKCKLFSHFNEENLKSILSNSKSSLKRYGTNDIIFIEDEQCKHLSVILSGKIDIQKFDSDGNVLVVSTIETGNVFGENLLFGDTNKYPMSVICKEPSEVLHIAKEAVYELCEKDHVFMLKLFRILSNKAVALSSKLKQVSMKSLRQMICHYLMIKYNKSNNPLIELNMTKKEWSDKLGVQRPSLSRELIKMKEEGLIDYDRKSIKILDIESIEAQS</sequence>
<evidence type="ECO:0000259" key="4">
    <source>
        <dbReference type="PROSITE" id="PS50042"/>
    </source>
</evidence>